<dbReference type="GO" id="GO:0005840">
    <property type="term" value="C:ribosome"/>
    <property type="evidence" value="ECO:0007669"/>
    <property type="project" value="UniProtKB-KW"/>
</dbReference>
<protein>
    <recommendedName>
        <fullName evidence="9 10">50S ribosomal protein L7Ae</fullName>
    </recommendedName>
</protein>
<evidence type="ECO:0000259" key="11">
    <source>
        <dbReference type="Pfam" id="PF01248"/>
    </source>
</evidence>
<dbReference type="PRINTS" id="PR00881">
    <property type="entry name" value="L7ARS6FAMILY"/>
</dbReference>
<evidence type="ECO:0000256" key="6">
    <source>
        <dbReference type="ARBA" id="ARBA00022884"/>
    </source>
</evidence>
<reference evidence="12 13" key="1">
    <citation type="submission" date="2016-08" db="EMBL/GenBank/DDBJ databases">
        <title>New Insights into Marine Group III Euryarchaeota, from dark to light.</title>
        <authorList>
            <person name="Haro-Moreno J.M."/>
            <person name="Rodriguez-Valera F."/>
            <person name="Lopez-Garcia P."/>
            <person name="Moreira D."/>
            <person name="Martin-Cuadrado A.B."/>
        </authorList>
    </citation>
    <scope>NUCLEOTIDE SEQUENCE [LARGE SCALE GENOMIC DNA]</scope>
    <source>
        <strain evidence="12">CG-Bathy1</strain>
    </source>
</reference>
<evidence type="ECO:0000256" key="2">
    <source>
        <dbReference type="ARBA" id="ARBA00007337"/>
    </source>
</evidence>
<evidence type="ECO:0000313" key="13">
    <source>
        <dbReference type="Proteomes" id="UP000183815"/>
    </source>
</evidence>
<evidence type="ECO:0000256" key="1">
    <source>
        <dbReference type="ARBA" id="ARBA00004496"/>
    </source>
</evidence>
<keyword evidence="5" id="KW-0699">rRNA-binding</keyword>
<dbReference type="InterPro" id="IPR004038">
    <property type="entry name" value="Ribosomal_eL8/eL30/eS12/Gad45"/>
</dbReference>
<proteinExistence type="inferred from homology"/>
<dbReference type="Proteomes" id="UP000183815">
    <property type="component" value="Unassembled WGS sequence"/>
</dbReference>
<dbReference type="PANTHER" id="PTHR23105">
    <property type="entry name" value="RIBOSOMAL PROTEIN L7AE FAMILY MEMBER"/>
    <property type="match status" value="1"/>
</dbReference>
<organism evidence="12 13">
    <name type="scientific">Marine Group III euryarchaeote CG-Bathy1</name>
    <dbReference type="NCBI Taxonomy" id="1889001"/>
    <lineage>
        <taxon>Archaea</taxon>
        <taxon>Methanobacteriati</taxon>
        <taxon>Thermoplasmatota</taxon>
        <taxon>Thermoplasmata</taxon>
        <taxon>Candidatus Thermoprofundales</taxon>
    </lineage>
</organism>
<dbReference type="GO" id="GO:0003735">
    <property type="term" value="F:structural constituent of ribosome"/>
    <property type="evidence" value="ECO:0007669"/>
    <property type="project" value="InterPro"/>
</dbReference>
<dbReference type="NCBIfam" id="TIGR03677">
    <property type="entry name" value="eL8_ribo"/>
    <property type="match status" value="1"/>
</dbReference>
<keyword evidence="3" id="KW-0963">Cytoplasm</keyword>
<gene>
    <name evidence="12" type="ORF">BEU04_01090</name>
</gene>
<evidence type="ECO:0000256" key="8">
    <source>
        <dbReference type="ARBA" id="ARBA00023274"/>
    </source>
</evidence>
<dbReference type="GO" id="GO:0005737">
    <property type="term" value="C:cytoplasm"/>
    <property type="evidence" value="ECO:0007669"/>
    <property type="project" value="UniProtKB-SubCell"/>
</dbReference>
<evidence type="ECO:0000256" key="5">
    <source>
        <dbReference type="ARBA" id="ARBA00022730"/>
    </source>
</evidence>
<evidence type="ECO:0000256" key="3">
    <source>
        <dbReference type="ARBA" id="ARBA00022490"/>
    </source>
</evidence>
<comment type="subcellular location">
    <subcellularLocation>
        <location evidence="1">Cytoplasm</location>
    </subcellularLocation>
</comment>
<dbReference type="GO" id="GO:1990904">
    <property type="term" value="C:ribonucleoprotein complex"/>
    <property type="evidence" value="ECO:0007669"/>
    <property type="project" value="UniProtKB-KW"/>
</dbReference>
<dbReference type="AlphaFoldDB" id="A0A1J5TJU9"/>
<keyword evidence="4" id="KW-0819">tRNA processing</keyword>
<keyword evidence="8" id="KW-0687">Ribonucleoprotein</keyword>
<dbReference type="GO" id="GO:0008033">
    <property type="term" value="P:tRNA processing"/>
    <property type="evidence" value="ECO:0007669"/>
    <property type="project" value="UniProtKB-KW"/>
</dbReference>
<name>A0A1J5TJU9_9ARCH</name>
<evidence type="ECO:0000256" key="9">
    <source>
        <dbReference type="ARBA" id="ARBA00035441"/>
    </source>
</evidence>
<comment type="caution">
    <text evidence="12">The sequence shown here is derived from an EMBL/GenBank/DDBJ whole genome shotgun (WGS) entry which is preliminary data.</text>
</comment>
<evidence type="ECO:0000256" key="10">
    <source>
        <dbReference type="NCBIfam" id="TIGR03677"/>
    </source>
</evidence>
<dbReference type="FunFam" id="3.30.1330.30:FF:000020">
    <property type="entry name" value="50S ribosomal protein L7Ae"/>
    <property type="match status" value="1"/>
</dbReference>
<dbReference type="Gene3D" id="3.30.1330.30">
    <property type="match status" value="1"/>
</dbReference>
<comment type="similarity">
    <text evidence="2">Belongs to the eukaryotic ribosomal protein eL8 family.</text>
</comment>
<keyword evidence="6" id="KW-0694">RNA-binding</keyword>
<evidence type="ECO:0000256" key="4">
    <source>
        <dbReference type="ARBA" id="ARBA00022694"/>
    </source>
</evidence>
<sequence>MFVTYEVPKELVEKVYLAVETARDEGKLRRGANEVTKLVERSQAQLVVLAEDVSPPEILAHIPMLCDEKVVFYTFVPSKEELGKASGLKVSTSAVTIVDIGKKKGALDEITKAITEARKE</sequence>
<dbReference type="InterPro" id="IPR022481">
    <property type="entry name" value="Ribosomal_eL8_arc"/>
</dbReference>
<dbReference type="GO" id="GO:0006412">
    <property type="term" value="P:translation"/>
    <property type="evidence" value="ECO:0007669"/>
    <property type="project" value="InterPro"/>
</dbReference>
<evidence type="ECO:0000256" key="7">
    <source>
        <dbReference type="ARBA" id="ARBA00022980"/>
    </source>
</evidence>
<accession>A0A1J5TJU9</accession>
<dbReference type="Pfam" id="PF01248">
    <property type="entry name" value="Ribosomal_L7Ae"/>
    <property type="match status" value="1"/>
</dbReference>
<dbReference type="InterPro" id="IPR029064">
    <property type="entry name" value="Ribosomal_eL30-like_sf"/>
</dbReference>
<dbReference type="InterPro" id="IPR018492">
    <property type="entry name" value="Ribosomal_eL8/Nhp2"/>
</dbReference>
<dbReference type="PRINTS" id="PR00884">
    <property type="entry name" value="RIBOSOMALHS6"/>
</dbReference>
<dbReference type="GO" id="GO:0019843">
    <property type="term" value="F:rRNA binding"/>
    <property type="evidence" value="ECO:0007669"/>
    <property type="project" value="UniProtKB-KW"/>
</dbReference>
<dbReference type="EMBL" id="MIYU01000012">
    <property type="protein sequence ID" value="OIR16565.1"/>
    <property type="molecule type" value="Genomic_DNA"/>
</dbReference>
<dbReference type="SUPFAM" id="SSF55315">
    <property type="entry name" value="L30e-like"/>
    <property type="match status" value="1"/>
</dbReference>
<keyword evidence="7 12" id="KW-0689">Ribosomal protein</keyword>
<dbReference type="InterPro" id="IPR050257">
    <property type="entry name" value="eL8/uL1-like"/>
</dbReference>
<feature type="domain" description="Ribosomal protein eL8/eL30/eS12/Gadd45" evidence="11">
    <location>
        <begin position="14"/>
        <end position="104"/>
    </location>
</feature>
<evidence type="ECO:0000313" key="12">
    <source>
        <dbReference type="EMBL" id="OIR16565.1"/>
    </source>
</evidence>